<name>A0A8S5QLL8_9CAUD</name>
<reference evidence="1" key="1">
    <citation type="journal article" date="2021" name="Proc. Natl. Acad. Sci. U.S.A.">
        <title>A Catalog of Tens of Thousands of Viruses from Human Metagenomes Reveals Hidden Associations with Chronic Diseases.</title>
        <authorList>
            <person name="Tisza M.J."/>
            <person name="Buck C.B."/>
        </authorList>
    </citation>
    <scope>NUCLEOTIDE SEQUENCE</scope>
    <source>
        <strain evidence="1">CtAvf12</strain>
    </source>
</reference>
<organism evidence="1">
    <name type="scientific">Siphoviridae sp. ctAvf12</name>
    <dbReference type="NCBI Taxonomy" id="2826185"/>
    <lineage>
        <taxon>Viruses</taxon>
        <taxon>Duplodnaviria</taxon>
        <taxon>Heunggongvirae</taxon>
        <taxon>Uroviricota</taxon>
        <taxon>Caudoviricetes</taxon>
    </lineage>
</organism>
<proteinExistence type="predicted"/>
<dbReference type="EMBL" id="BK015682">
    <property type="protein sequence ID" value="DAE19683.1"/>
    <property type="molecule type" value="Genomic_DNA"/>
</dbReference>
<accession>A0A8S5QLL8</accession>
<protein>
    <submittedName>
        <fullName evidence="1">Uncharacterized protein</fullName>
    </submittedName>
</protein>
<sequence>MRAESLDRRGGYVLVCGQCGRRFRTAYRNQRYCCGWCENVARRDASKRPVDVYLGTRSESGREVNAMRAALAEGRRI</sequence>
<evidence type="ECO:0000313" key="1">
    <source>
        <dbReference type="EMBL" id="DAE19683.1"/>
    </source>
</evidence>